<evidence type="ECO:0000313" key="4">
    <source>
        <dbReference type="Proteomes" id="UP001146793"/>
    </source>
</evidence>
<evidence type="ECO:0008006" key="5">
    <source>
        <dbReference type="Google" id="ProtNLM"/>
    </source>
</evidence>
<evidence type="ECO:0000256" key="1">
    <source>
        <dbReference type="SAM" id="MobiDB-lite"/>
    </source>
</evidence>
<gene>
    <name evidence="3" type="ORF">M0812_26335</name>
</gene>
<comment type="caution">
    <text evidence="3">The sequence shown here is derived from an EMBL/GenBank/DDBJ whole genome shotgun (WGS) entry which is preliminary data.</text>
</comment>
<protein>
    <recommendedName>
        <fullName evidence="5">Transmembrane protein</fullName>
    </recommendedName>
</protein>
<name>A0AAV7YFR8_9EUKA</name>
<feature type="region of interest" description="Disordered" evidence="1">
    <location>
        <begin position="105"/>
        <end position="137"/>
    </location>
</feature>
<feature type="compositionally biased region" description="Basic and acidic residues" evidence="1">
    <location>
        <begin position="117"/>
        <end position="137"/>
    </location>
</feature>
<organism evidence="3 4">
    <name type="scientific">Anaeramoeba flamelloides</name>
    <dbReference type="NCBI Taxonomy" id="1746091"/>
    <lineage>
        <taxon>Eukaryota</taxon>
        <taxon>Metamonada</taxon>
        <taxon>Anaeramoebidae</taxon>
        <taxon>Anaeramoeba</taxon>
    </lineage>
</organism>
<feature type="compositionally biased region" description="Low complexity" evidence="1">
    <location>
        <begin position="105"/>
        <end position="116"/>
    </location>
</feature>
<accession>A0AAV7YFR8</accession>
<keyword evidence="2" id="KW-0812">Transmembrane</keyword>
<feature type="transmembrane region" description="Helical" evidence="2">
    <location>
        <begin position="71"/>
        <end position="94"/>
    </location>
</feature>
<feature type="transmembrane region" description="Helical" evidence="2">
    <location>
        <begin position="234"/>
        <end position="254"/>
    </location>
</feature>
<feature type="transmembrane region" description="Helical" evidence="2">
    <location>
        <begin position="208"/>
        <end position="228"/>
    </location>
</feature>
<keyword evidence="2" id="KW-0472">Membrane</keyword>
<feature type="transmembrane region" description="Helical" evidence="2">
    <location>
        <begin position="38"/>
        <end position="59"/>
    </location>
</feature>
<keyword evidence="2" id="KW-1133">Transmembrane helix</keyword>
<proteinExistence type="predicted"/>
<sequence length="339" mass="40014">MKSEFVDRTFDADYIYFDILFLCIWILFLIIRKKKLALLWSFIGLIVYYIVDYGIWYSWQGTRRTNCFVNPALLMFWVSSTPGVVHPSWVVMMFELTFLKERSNNGSSGDNGQSTDSSKEDSFNEIEHGKQRENSEERTRQRILWTILFFSVQTIPAFMQKGFDWDNRTCKIGRHMGGNRWKMLLSLVIGYGYLCWRRIKAKDLVKLFLIGFIGEGIFEFAFYISGIRTGKIDVLLFDSAIEMNLGIPWMFLLWRWMLKKDKRPYYDEQYNIVNWYNSFKSWVTCSKTKSKNFDLPKVSSSDSEEINLNNNQNNLDIEQQSSSSHDIYNQDSSSDSEFN</sequence>
<feature type="region of interest" description="Disordered" evidence="1">
    <location>
        <begin position="310"/>
        <end position="339"/>
    </location>
</feature>
<dbReference type="AlphaFoldDB" id="A0AAV7YFR8"/>
<dbReference type="EMBL" id="JANTQA010000063">
    <property type="protein sequence ID" value="KAJ3426767.1"/>
    <property type="molecule type" value="Genomic_DNA"/>
</dbReference>
<dbReference type="Proteomes" id="UP001146793">
    <property type="component" value="Unassembled WGS sequence"/>
</dbReference>
<evidence type="ECO:0000256" key="2">
    <source>
        <dbReference type="SAM" id="Phobius"/>
    </source>
</evidence>
<evidence type="ECO:0000313" key="3">
    <source>
        <dbReference type="EMBL" id="KAJ3426767.1"/>
    </source>
</evidence>
<feature type="compositionally biased region" description="Polar residues" evidence="1">
    <location>
        <begin position="321"/>
        <end position="339"/>
    </location>
</feature>
<feature type="compositionally biased region" description="Low complexity" evidence="1">
    <location>
        <begin position="310"/>
        <end position="320"/>
    </location>
</feature>
<feature type="transmembrane region" description="Helical" evidence="2">
    <location>
        <begin position="14"/>
        <end position="31"/>
    </location>
</feature>
<reference evidence="3" key="1">
    <citation type="submission" date="2022-08" db="EMBL/GenBank/DDBJ databases">
        <title>Novel sulphate-reducing endosymbionts in the free-living metamonad Anaeramoeba.</title>
        <authorList>
            <person name="Jerlstrom-Hultqvist J."/>
            <person name="Cepicka I."/>
            <person name="Gallot-Lavallee L."/>
            <person name="Salas-Leiva D."/>
            <person name="Curtis B.A."/>
            <person name="Zahonova K."/>
            <person name="Pipaliya S."/>
            <person name="Dacks J."/>
            <person name="Roger A.J."/>
        </authorList>
    </citation>
    <scope>NUCLEOTIDE SEQUENCE</scope>
    <source>
        <strain evidence="3">Busselton2</strain>
    </source>
</reference>